<dbReference type="Pfam" id="PF10137">
    <property type="entry name" value="CAP12-PCTIR_TIR"/>
    <property type="match status" value="1"/>
</dbReference>
<proteinExistence type="predicted"/>
<evidence type="ECO:0000313" key="2">
    <source>
        <dbReference type="EMBL" id="MDN3687398.1"/>
    </source>
</evidence>
<feature type="domain" description="CD-NTase-associated protein 12/Pycsar effector protein TIR" evidence="1">
    <location>
        <begin position="5"/>
        <end position="124"/>
    </location>
</feature>
<reference evidence="3" key="1">
    <citation type="journal article" date="2019" name="Int. J. Syst. Evol. Microbiol.">
        <title>The Global Catalogue of Microorganisms (GCM) 10K type strain sequencing project: providing services to taxonomists for standard genome sequencing and annotation.</title>
        <authorList>
            <consortium name="The Broad Institute Genomics Platform"/>
            <consortium name="The Broad Institute Genome Sequencing Center for Infectious Disease"/>
            <person name="Wu L."/>
            <person name="Ma J."/>
        </authorList>
    </citation>
    <scope>NUCLEOTIDE SEQUENCE [LARGE SCALE GENOMIC DNA]</scope>
    <source>
        <strain evidence="3">CECT 7706</strain>
    </source>
</reference>
<keyword evidence="3" id="KW-1185">Reference proteome</keyword>
<accession>A0ABT8C3Q5</accession>
<dbReference type="Proteomes" id="UP001236663">
    <property type="component" value="Unassembled WGS sequence"/>
</dbReference>
<sequence>MKPELFIGSSVEGLSIAEAVETKLSHDFNVTLWTDGVFNLSNTTLEDLLNKLDKSDFGIFIFSPDDITKIRGNEYVAARDNVIYELGLYTGKLGRRNAFIVKPSNQKDFHLPSDLSALYIGEYDTNKLNNPESSVSNFTSKVKRQIISNSEYVLKGRWEFMWQVLESDKYPDPIKEEVDVFHYENTLKFIHTISDDEKYIVKARFHNPYLTGEWIPANGVGYNGSFQMKLNGKGNEFNGAWIGWGDKGNINSGPCKLTKK</sequence>
<protein>
    <submittedName>
        <fullName evidence="2">Nucleotide-binding protein</fullName>
    </submittedName>
</protein>
<comment type="caution">
    <text evidence="2">The sequence shown here is derived from an EMBL/GenBank/DDBJ whole genome shotgun (WGS) entry which is preliminary data.</text>
</comment>
<organism evidence="2 3">
    <name type="scientific">Cyclobacterium jeungdonense</name>
    <dbReference type="NCBI Taxonomy" id="708087"/>
    <lineage>
        <taxon>Bacteria</taxon>
        <taxon>Pseudomonadati</taxon>
        <taxon>Bacteroidota</taxon>
        <taxon>Cytophagia</taxon>
        <taxon>Cytophagales</taxon>
        <taxon>Cyclobacteriaceae</taxon>
        <taxon>Cyclobacterium</taxon>
    </lineage>
</organism>
<evidence type="ECO:0000259" key="1">
    <source>
        <dbReference type="Pfam" id="PF10137"/>
    </source>
</evidence>
<name>A0ABT8C3Q5_9BACT</name>
<dbReference type="EMBL" id="JAUFQS010000005">
    <property type="protein sequence ID" value="MDN3687398.1"/>
    <property type="molecule type" value="Genomic_DNA"/>
</dbReference>
<gene>
    <name evidence="2" type="ORF">QWZ15_06140</name>
</gene>
<dbReference type="InterPro" id="IPR019302">
    <property type="entry name" value="CAP12/PCTIR_TIR_dom"/>
</dbReference>
<evidence type="ECO:0000313" key="3">
    <source>
        <dbReference type="Proteomes" id="UP001236663"/>
    </source>
</evidence>
<dbReference type="RefSeq" id="WP_163386661.1">
    <property type="nucleotide sequence ID" value="NZ_JAUFQS010000005.1"/>
</dbReference>